<organism evidence="2 3">
    <name type="scientific">Nesterenkonia cremea</name>
    <dbReference type="NCBI Taxonomy" id="1882340"/>
    <lineage>
        <taxon>Bacteria</taxon>
        <taxon>Bacillati</taxon>
        <taxon>Actinomycetota</taxon>
        <taxon>Actinomycetes</taxon>
        <taxon>Micrococcales</taxon>
        <taxon>Micrococcaceae</taxon>
        <taxon>Nesterenkonia</taxon>
    </lineage>
</organism>
<keyword evidence="3" id="KW-1185">Reference proteome</keyword>
<reference evidence="2" key="2">
    <citation type="submission" date="2020-09" db="EMBL/GenBank/DDBJ databases">
        <authorList>
            <person name="Sun Q."/>
            <person name="Zhou Y."/>
        </authorList>
    </citation>
    <scope>NUCLEOTIDE SEQUENCE</scope>
    <source>
        <strain evidence="2">CGMCC 1.15388</strain>
    </source>
</reference>
<evidence type="ECO:0000313" key="3">
    <source>
        <dbReference type="Proteomes" id="UP000633136"/>
    </source>
</evidence>
<dbReference type="EMBL" id="BMIS01000007">
    <property type="protein sequence ID" value="GGE70608.1"/>
    <property type="molecule type" value="Genomic_DNA"/>
</dbReference>
<keyword evidence="1" id="KW-0812">Transmembrane</keyword>
<dbReference type="RefSeq" id="WP_188684742.1">
    <property type="nucleotide sequence ID" value="NZ_BMIS01000007.1"/>
</dbReference>
<name>A0A917ASF5_9MICC</name>
<dbReference type="Proteomes" id="UP000633136">
    <property type="component" value="Unassembled WGS sequence"/>
</dbReference>
<dbReference type="AlphaFoldDB" id="A0A917ASF5"/>
<comment type="caution">
    <text evidence="2">The sequence shown here is derived from an EMBL/GenBank/DDBJ whole genome shotgun (WGS) entry which is preliminary data.</text>
</comment>
<keyword evidence="1" id="KW-0472">Membrane</keyword>
<reference evidence="2" key="1">
    <citation type="journal article" date="2014" name="Int. J. Syst. Evol. Microbiol.">
        <title>Complete genome sequence of Corynebacterium casei LMG S-19264T (=DSM 44701T), isolated from a smear-ripened cheese.</title>
        <authorList>
            <consortium name="US DOE Joint Genome Institute (JGI-PGF)"/>
            <person name="Walter F."/>
            <person name="Albersmeier A."/>
            <person name="Kalinowski J."/>
            <person name="Ruckert C."/>
        </authorList>
    </citation>
    <scope>NUCLEOTIDE SEQUENCE</scope>
    <source>
        <strain evidence="2">CGMCC 1.15388</strain>
    </source>
</reference>
<dbReference type="Pfam" id="PF10724">
    <property type="entry name" value="DUF2516"/>
    <property type="match status" value="1"/>
</dbReference>
<dbReference type="InterPro" id="IPR019662">
    <property type="entry name" value="DUF2516"/>
</dbReference>
<evidence type="ECO:0000313" key="2">
    <source>
        <dbReference type="EMBL" id="GGE70608.1"/>
    </source>
</evidence>
<feature type="transmembrane region" description="Helical" evidence="1">
    <location>
        <begin position="54"/>
        <end position="71"/>
    </location>
</feature>
<protein>
    <recommendedName>
        <fullName evidence="4">DUF2516 family protein</fullName>
    </recommendedName>
</protein>
<evidence type="ECO:0008006" key="4">
    <source>
        <dbReference type="Google" id="ProtNLM"/>
    </source>
</evidence>
<keyword evidence="1" id="KW-1133">Transmembrane helix</keyword>
<evidence type="ECO:0000256" key="1">
    <source>
        <dbReference type="SAM" id="Phobius"/>
    </source>
</evidence>
<gene>
    <name evidence="2" type="ORF">GCM10011401_17260</name>
</gene>
<feature type="transmembrane region" description="Helical" evidence="1">
    <location>
        <begin position="6"/>
        <end position="34"/>
    </location>
</feature>
<sequence length="100" mass="10622">MNSSPVWHFVAIAEGYLFLAFGLGCLALSVVALIKCLPKNAQRFEAAFKRTKGFWMAMTGGAVALSFFGMMGGPFGFLFPVIGACMASVYLADVDPEVSG</sequence>
<proteinExistence type="predicted"/>
<accession>A0A917ASF5</accession>